<protein>
    <submittedName>
        <fullName evidence="2">Uncharacterized protein</fullName>
    </submittedName>
</protein>
<dbReference type="AlphaFoldDB" id="A0A6P8BDR6"/>
<dbReference type="Proteomes" id="UP000515153">
    <property type="component" value="Unplaced"/>
</dbReference>
<name>A0A6P8BDR6_PYRGI</name>
<proteinExistence type="predicted"/>
<reference evidence="2" key="3">
    <citation type="submission" date="2025-08" db="UniProtKB">
        <authorList>
            <consortium name="RefSeq"/>
        </authorList>
    </citation>
    <scope>IDENTIFICATION</scope>
    <source>
        <strain evidence="2">NI907</strain>
    </source>
</reference>
<dbReference type="RefSeq" id="XP_030985373.1">
    <property type="nucleotide sequence ID" value="XM_031125097.1"/>
</dbReference>
<sequence>MDTRPRTAVPGCSRTWRAGPQSLTKLGKPCGQHITALRMRACIPERIRYQLWMTAARAGRVQIEQKSRDSSVVCHRSLRHSRIFTKKLAMKPLTSTRLPD</sequence>
<keyword evidence="1" id="KW-1185">Reference proteome</keyword>
<gene>
    <name evidence="2" type="ORF">PgNI_05056</name>
</gene>
<evidence type="ECO:0000313" key="1">
    <source>
        <dbReference type="Proteomes" id="UP000515153"/>
    </source>
</evidence>
<accession>A0A6P8BDR6</accession>
<dbReference type="GeneID" id="41960006"/>
<evidence type="ECO:0000313" key="2">
    <source>
        <dbReference type="RefSeq" id="XP_030985373.1"/>
    </source>
</evidence>
<reference evidence="2" key="2">
    <citation type="submission" date="2019-10" db="EMBL/GenBank/DDBJ databases">
        <authorList>
            <consortium name="NCBI Genome Project"/>
        </authorList>
    </citation>
    <scope>NUCLEOTIDE SEQUENCE</scope>
    <source>
        <strain evidence="2">NI907</strain>
    </source>
</reference>
<reference evidence="2" key="1">
    <citation type="journal article" date="2019" name="Mol. Biol. Evol.">
        <title>Blast fungal genomes show frequent chromosomal changes, gene gains and losses, and effector gene turnover.</title>
        <authorList>
            <person name="Gomez Luciano L.B."/>
            <person name="Jason Tsai I."/>
            <person name="Chuma I."/>
            <person name="Tosa Y."/>
            <person name="Chen Y.H."/>
            <person name="Li J.Y."/>
            <person name="Li M.Y."/>
            <person name="Jade Lu M.Y."/>
            <person name="Nakayashiki H."/>
            <person name="Li W.H."/>
        </authorList>
    </citation>
    <scope>NUCLEOTIDE SEQUENCE</scope>
    <source>
        <strain evidence="2">NI907</strain>
    </source>
</reference>
<dbReference type="KEGG" id="pgri:PgNI_05056"/>
<organism evidence="1 2">
    <name type="scientific">Pyricularia grisea</name>
    <name type="common">Crabgrass-specific blast fungus</name>
    <name type="synonym">Magnaporthe grisea</name>
    <dbReference type="NCBI Taxonomy" id="148305"/>
    <lineage>
        <taxon>Eukaryota</taxon>
        <taxon>Fungi</taxon>
        <taxon>Dikarya</taxon>
        <taxon>Ascomycota</taxon>
        <taxon>Pezizomycotina</taxon>
        <taxon>Sordariomycetes</taxon>
        <taxon>Sordariomycetidae</taxon>
        <taxon>Magnaporthales</taxon>
        <taxon>Pyriculariaceae</taxon>
        <taxon>Pyricularia</taxon>
    </lineage>
</organism>